<comment type="subcellular location">
    <subcellularLocation>
        <location evidence="1">Mitochondrion membrane</location>
        <topology evidence="1">Multi-pass membrane protein</topology>
    </subcellularLocation>
</comment>
<name>A0A0F7SGB7_PHARH</name>
<evidence type="ECO:0000313" key="6">
    <source>
        <dbReference type="EMBL" id="CDZ96309.1"/>
    </source>
</evidence>
<evidence type="ECO:0000256" key="4">
    <source>
        <dbReference type="ARBA" id="ARBA00023128"/>
    </source>
</evidence>
<dbReference type="EMBL" id="LN483116">
    <property type="protein sequence ID" value="CDZ96309.1"/>
    <property type="molecule type" value="Genomic_DNA"/>
</dbReference>
<dbReference type="AlphaFoldDB" id="A0A0F7SGB7"/>
<keyword evidence="4" id="KW-0496">Mitochondrion</keyword>
<reference evidence="6" key="1">
    <citation type="submission" date="2014-08" db="EMBL/GenBank/DDBJ databases">
        <authorList>
            <person name="Sharma Rahul"/>
            <person name="Thines Marco"/>
        </authorList>
    </citation>
    <scope>NUCLEOTIDE SEQUENCE</scope>
</reference>
<proteinExistence type="predicted"/>
<evidence type="ECO:0000256" key="2">
    <source>
        <dbReference type="ARBA" id="ARBA00022692"/>
    </source>
</evidence>
<keyword evidence="3" id="KW-1133">Transmembrane helix</keyword>
<evidence type="ECO:0000256" key="1">
    <source>
        <dbReference type="ARBA" id="ARBA00004225"/>
    </source>
</evidence>
<dbReference type="Pfam" id="PF08637">
    <property type="entry name" value="NCA2"/>
    <property type="match status" value="1"/>
</dbReference>
<dbReference type="PANTHER" id="PTHR28234">
    <property type="entry name" value="NUCLEAR CONTROL OF ATPASE PROTEIN 2"/>
    <property type="match status" value="1"/>
</dbReference>
<keyword evidence="2" id="KW-0812">Transmembrane</keyword>
<dbReference type="GO" id="GO:0005741">
    <property type="term" value="C:mitochondrial outer membrane"/>
    <property type="evidence" value="ECO:0007669"/>
    <property type="project" value="TreeGrafter"/>
</dbReference>
<protein>
    <submittedName>
        <fullName evidence="6">Nuclear control of ATP synthase 2</fullName>
    </submittedName>
</protein>
<evidence type="ECO:0000256" key="5">
    <source>
        <dbReference type="ARBA" id="ARBA00023136"/>
    </source>
</evidence>
<dbReference type="InterPro" id="IPR013946">
    <property type="entry name" value="NCA2-like"/>
</dbReference>
<dbReference type="PANTHER" id="PTHR28234:SF1">
    <property type="entry name" value="NUCLEAR CONTROL OF ATPASE PROTEIN 2"/>
    <property type="match status" value="1"/>
</dbReference>
<accession>A0A0F7SGB7</accession>
<keyword evidence="5" id="KW-0472">Membrane</keyword>
<organism evidence="6">
    <name type="scientific">Phaffia rhodozyma</name>
    <name type="common">Yeast</name>
    <name type="synonym">Xanthophyllomyces dendrorhous</name>
    <dbReference type="NCBI Taxonomy" id="264483"/>
    <lineage>
        <taxon>Eukaryota</taxon>
        <taxon>Fungi</taxon>
        <taxon>Dikarya</taxon>
        <taxon>Basidiomycota</taxon>
        <taxon>Agaricomycotina</taxon>
        <taxon>Tremellomycetes</taxon>
        <taxon>Cystofilobasidiales</taxon>
        <taxon>Mrakiaceae</taxon>
        <taxon>Phaffia</taxon>
    </lineage>
</organism>
<sequence>MGTFMAQRISGLAQRLDLLEYPHSAVDTSTARLSSPSRPSDRASTLQHCLLNLPSEPERSDIYSVLQVLLSNESRSPVNTLGRRGRTAEEKEEEILEWTVLARIVFSLYGLEIEQHAAWAEQWEEEIAWWKKLDRNGKYAWGGIGGYLLMTFPHRLASLTHSLYAQPPRRLASFTPTYLLSSLFPTTAVPRSTPSLFGFRTLIRLTRLEVRRRITELEAGRDWLACRLGQLIIEGPSWDEQDLIDRKPWDMRDMIRIVKRILDVMVDVIPGSPGEPPQSHPGDPDFEERLEDYQRDKERLQSAYSIGTLRSGPPIVSSVLPTLTALFDKPVRRYTTVPSSLTRPTALTRLWPPLLLLPLLIPLIAPRIPVVKALLRDLKETSIGFWKGWVVEPAMGIIETSLERMVIDLAREKKAYTEVELVSLSRRVREGDLSDVLKLYEEDMKSPLKNAIAGSLVRSLLIQVQKTKVDVDLALSGIDRLLRSQELTFAFVGVAPSFLIVYLLGGWLKSFLTSAGGLSFGANRRERRRASWEGIRRIERLLIHLEPDVPETGSGHAGTIGGYDTQGLILISIGSLREMAKREFKRSETAQKQEFMQDLLDLEDPFVSTEIKQIVVNRMWRTWGTRLGWVSK</sequence>
<evidence type="ECO:0000256" key="3">
    <source>
        <dbReference type="ARBA" id="ARBA00022989"/>
    </source>
</evidence>